<reference evidence="2" key="1">
    <citation type="submission" date="2020-08" db="EMBL/GenBank/DDBJ databases">
        <title>Genome public.</title>
        <authorList>
            <person name="Liu C."/>
            <person name="Sun Q."/>
        </authorList>
    </citation>
    <scope>NUCLEOTIDE SEQUENCE</scope>
    <source>
        <strain evidence="2">N12</strain>
    </source>
</reference>
<evidence type="ECO:0000313" key="2">
    <source>
        <dbReference type="EMBL" id="MBC8592877.1"/>
    </source>
</evidence>
<keyword evidence="1" id="KW-0862">Zinc</keyword>
<keyword evidence="1" id="KW-0479">Metal-binding</keyword>
<name>A0A926F4N3_9BACT</name>
<dbReference type="Pfam" id="PF05147">
    <property type="entry name" value="LANC_like"/>
    <property type="match status" value="1"/>
</dbReference>
<keyword evidence="3" id="KW-1185">Reference proteome</keyword>
<feature type="binding site" evidence="1">
    <location>
        <position position="301"/>
    </location>
    <ligand>
        <name>Zn(2+)</name>
        <dbReference type="ChEBI" id="CHEBI:29105"/>
    </ligand>
</feature>
<dbReference type="PRINTS" id="PR01955">
    <property type="entry name" value="LANCFRANKIA"/>
</dbReference>
<dbReference type="Gene3D" id="1.50.10.20">
    <property type="match status" value="1"/>
</dbReference>
<dbReference type="InterPro" id="IPR007822">
    <property type="entry name" value="LANC-like"/>
</dbReference>
<dbReference type="GO" id="GO:0046872">
    <property type="term" value="F:metal ion binding"/>
    <property type="evidence" value="ECO:0007669"/>
    <property type="project" value="UniProtKB-KW"/>
</dbReference>
<dbReference type="GO" id="GO:0031179">
    <property type="term" value="P:peptide modification"/>
    <property type="evidence" value="ECO:0007669"/>
    <property type="project" value="InterPro"/>
</dbReference>
<sequence>MKELIEQKITEIANVLLAVNLKKEFSNDLSLLSGELGALIFLKYYSIIYDQVNIIKTLEKRFDIYFDNLVSHVLQISYCNGISGILYGLNLLDKSMSLNIDYNDVEKHYKKYLFRMMKWGFNNCNYDYFHGSLGILLGQMDDVKFVKAAIRSLEQAAVIDGEKIKWYSFIDFKEKRGINISLSHGMSSLVIILCRIYEKNIESKSVQTLITGAVNYILSQRIDYNIYGCFFPIQSLESDTFLQKSRLAWCYGDLGIALALWEAGKVLQNSFWKSVSLNIMLESCTRRSIDDTLIKDAGICHGSSGLAMIFYYMYNETRNFIFMETCNYWISVTLKMASFKDGLAGYKTWNGNYKNDCSLLTGISGIGLMLLTVVSNNPICFEWNHFFLLLNKH</sequence>
<feature type="binding site" evidence="1">
    <location>
        <position position="300"/>
    </location>
    <ligand>
        <name>Zn(2+)</name>
        <dbReference type="ChEBI" id="CHEBI:29105"/>
    </ligand>
</feature>
<dbReference type="SMART" id="SM01260">
    <property type="entry name" value="LANC_like"/>
    <property type="match status" value="1"/>
</dbReference>
<organism evidence="2 3">
    <name type="scientific">Jilunia laotingensis</name>
    <dbReference type="NCBI Taxonomy" id="2763675"/>
    <lineage>
        <taxon>Bacteria</taxon>
        <taxon>Pseudomonadati</taxon>
        <taxon>Bacteroidota</taxon>
        <taxon>Bacteroidia</taxon>
        <taxon>Bacteroidales</taxon>
        <taxon>Bacteroidaceae</taxon>
        <taxon>Jilunia</taxon>
    </lineage>
</organism>
<evidence type="ECO:0000313" key="3">
    <source>
        <dbReference type="Proteomes" id="UP000651085"/>
    </source>
</evidence>
<dbReference type="PANTHER" id="PTHR12736:SF7">
    <property type="entry name" value="LANC-LIKE PROTEIN 3"/>
    <property type="match status" value="1"/>
</dbReference>
<dbReference type="RefSeq" id="WP_262434039.1">
    <property type="nucleotide sequence ID" value="NZ_JACRTF010000001.1"/>
</dbReference>
<dbReference type="Proteomes" id="UP000651085">
    <property type="component" value="Unassembled WGS sequence"/>
</dbReference>
<dbReference type="SUPFAM" id="SSF158745">
    <property type="entry name" value="LanC-like"/>
    <property type="match status" value="1"/>
</dbReference>
<feature type="binding site" evidence="1">
    <location>
        <position position="250"/>
    </location>
    <ligand>
        <name>Zn(2+)</name>
        <dbReference type="ChEBI" id="CHEBI:29105"/>
    </ligand>
</feature>
<evidence type="ECO:0000256" key="1">
    <source>
        <dbReference type="PIRSR" id="PIRSR607822-1"/>
    </source>
</evidence>
<gene>
    <name evidence="2" type="ORF">H8744_06335</name>
</gene>
<dbReference type="GO" id="GO:0005886">
    <property type="term" value="C:plasma membrane"/>
    <property type="evidence" value="ECO:0007669"/>
    <property type="project" value="TreeGrafter"/>
</dbReference>
<dbReference type="AlphaFoldDB" id="A0A926F4N3"/>
<comment type="caution">
    <text evidence="2">The sequence shown here is derived from an EMBL/GenBank/DDBJ whole genome shotgun (WGS) entry which is preliminary data.</text>
</comment>
<proteinExistence type="predicted"/>
<protein>
    <submittedName>
        <fullName evidence="2">Uncharacterized protein</fullName>
    </submittedName>
</protein>
<accession>A0A926F4N3</accession>
<dbReference type="EMBL" id="JACRTF010000001">
    <property type="protein sequence ID" value="MBC8592877.1"/>
    <property type="molecule type" value="Genomic_DNA"/>
</dbReference>
<dbReference type="PRINTS" id="PR01950">
    <property type="entry name" value="LANCSUPER"/>
</dbReference>
<dbReference type="PANTHER" id="PTHR12736">
    <property type="entry name" value="LANC-LIKE PROTEIN"/>
    <property type="match status" value="1"/>
</dbReference>